<name>A0ABV8RFN5_9SPHN</name>
<dbReference type="SUPFAM" id="SSF58113">
    <property type="entry name" value="Apolipoprotein A-I"/>
    <property type="match status" value="2"/>
</dbReference>
<dbReference type="Gene3D" id="1.20.120.20">
    <property type="entry name" value="Apolipoprotein"/>
    <property type="match status" value="1"/>
</dbReference>
<evidence type="ECO:0000256" key="3">
    <source>
        <dbReference type="SAM" id="Phobius"/>
    </source>
</evidence>
<gene>
    <name evidence="4" type="ORF">ACFOWX_07145</name>
</gene>
<keyword evidence="5" id="KW-1185">Reference proteome</keyword>
<accession>A0ABV8RFN5</accession>
<protein>
    <recommendedName>
        <fullName evidence="6">ATPase</fullName>
    </recommendedName>
</protein>
<keyword evidence="3" id="KW-1133">Transmembrane helix</keyword>
<evidence type="ECO:0008006" key="6">
    <source>
        <dbReference type="Google" id="ProtNLM"/>
    </source>
</evidence>
<keyword evidence="3" id="KW-0472">Membrane</keyword>
<evidence type="ECO:0000256" key="1">
    <source>
        <dbReference type="SAM" id="Coils"/>
    </source>
</evidence>
<dbReference type="RefSeq" id="WP_381422670.1">
    <property type="nucleotide sequence ID" value="NZ_JBHSDH010000013.1"/>
</dbReference>
<reference evidence="5" key="1">
    <citation type="journal article" date="2019" name="Int. J. Syst. Evol. Microbiol.">
        <title>The Global Catalogue of Microorganisms (GCM) 10K type strain sequencing project: providing services to taxonomists for standard genome sequencing and annotation.</title>
        <authorList>
            <consortium name="The Broad Institute Genomics Platform"/>
            <consortium name="The Broad Institute Genome Sequencing Center for Infectious Disease"/>
            <person name="Wu L."/>
            <person name="Ma J."/>
        </authorList>
    </citation>
    <scope>NUCLEOTIDE SEQUENCE [LARGE SCALE GENOMIC DNA]</scope>
    <source>
        <strain evidence="5">CECT 8531</strain>
    </source>
</reference>
<dbReference type="EMBL" id="JBHSDH010000013">
    <property type="protein sequence ID" value="MFC4292188.1"/>
    <property type="molecule type" value="Genomic_DNA"/>
</dbReference>
<proteinExistence type="predicted"/>
<dbReference type="Proteomes" id="UP001595887">
    <property type="component" value="Unassembled WGS sequence"/>
</dbReference>
<evidence type="ECO:0000256" key="2">
    <source>
        <dbReference type="SAM" id="MobiDB-lite"/>
    </source>
</evidence>
<keyword evidence="1" id="KW-0175">Coiled coil</keyword>
<evidence type="ECO:0000313" key="5">
    <source>
        <dbReference type="Proteomes" id="UP001595887"/>
    </source>
</evidence>
<feature type="transmembrane region" description="Helical" evidence="3">
    <location>
        <begin position="104"/>
        <end position="126"/>
    </location>
</feature>
<keyword evidence="3" id="KW-0812">Transmembrane</keyword>
<comment type="caution">
    <text evidence="4">The sequence shown here is derived from an EMBL/GenBank/DDBJ whole genome shotgun (WGS) entry which is preliminary data.</text>
</comment>
<evidence type="ECO:0000313" key="4">
    <source>
        <dbReference type="EMBL" id="MFC4292188.1"/>
    </source>
</evidence>
<feature type="coiled-coil region" evidence="1">
    <location>
        <begin position="133"/>
        <end position="160"/>
    </location>
</feature>
<feature type="transmembrane region" description="Helical" evidence="3">
    <location>
        <begin position="71"/>
        <end position="92"/>
    </location>
</feature>
<sequence>MTVRSKIVGIDRQSPEDAQSTEEVGASAISFGEEKAADASLLELSETDEASEYDTQYDDEYASPRSNWKSYVAPVLLTLLFAGWTGFFAWTYQAELLTLTPKNAIGLIGNWALPASLIGIIWLLILRSSRSEAARFTDAAVKLRNESDALEQRMRTVNEEIAMAREFLAQNALELESVGRRAAANLVEASGKLSQALHDSDAKAKTLETVSNAATNNLEQLRKHLPVVTSAAKDVTNQIGNAGNSAQMQVKALIAALEQVAAAGNEARGNIDGMEHRAAEAAMQLTQLIDQNRDKLTQSVGEAREQAQLISAVLTTSNQEISSSLDAAIARLSGAAQQSAAHVSEVVDGQTQQMEQRLGDAANALSTGLDDRSADLARKLDDSAKDIAARIEGSSSEVDLFVERNIAKLTQQVEMLRSSLEEMAAQSAGEDKRIDDMIERMTRNLDQRAEQLALIDEAATDRSVKLAFSLEALVESTQQLNLELKGSEGTAADLVERSERFLLAIDTANRELEENLPTALSRADDHIAKSLTRLDETAAKAAALDAHNDNMLAKLATIDHLLSAQQDSVNALLSGSDAVFAERKEQAEALSASLQDTRSIMSEIMSASTENLSDTLERLKQDARNAADESRKTLEAEMADVADRLSQDSAAALKTAIDAQVASLNDMVRQSLENSFNQSSTATQQLSQQLAQIDDMTSSLERRLSHAKDSFEGIDDDSFARQMALLTESLNSIAIDVAKILSNEVTDTSWAAYLKGDRGVFTRRAVKLLSAGEVKMILAHYDEEPEFREHVNRYIHDFEAMMRVLLSTRDGNAIGVTLLSSDVGKLYVALAQAIERLRTD</sequence>
<organism evidence="4 5">
    <name type="scientific">Sphingorhabdus arenilitoris</name>
    <dbReference type="NCBI Taxonomy" id="1490041"/>
    <lineage>
        <taxon>Bacteria</taxon>
        <taxon>Pseudomonadati</taxon>
        <taxon>Pseudomonadota</taxon>
        <taxon>Alphaproteobacteria</taxon>
        <taxon>Sphingomonadales</taxon>
        <taxon>Sphingomonadaceae</taxon>
        <taxon>Sphingorhabdus</taxon>
    </lineage>
</organism>
<feature type="region of interest" description="Disordered" evidence="2">
    <location>
        <begin position="1"/>
        <end position="25"/>
    </location>
</feature>
<feature type="coiled-coil region" evidence="1">
    <location>
        <begin position="609"/>
        <end position="644"/>
    </location>
</feature>